<keyword evidence="4" id="KW-1185">Reference proteome</keyword>
<gene>
    <name evidence="3" type="ORF">GOODEAATRI_020897</name>
</gene>
<feature type="compositionally biased region" description="Basic and acidic residues" evidence="2">
    <location>
        <begin position="163"/>
        <end position="177"/>
    </location>
</feature>
<organism evidence="3 4">
    <name type="scientific">Goodea atripinnis</name>
    <dbReference type="NCBI Taxonomy" id="208336"/>
    <lineage>
        <taxon>Eukaryota</taxon>
        <taxon>Metazoa</taxon>
        <taxon>Chordata</taxon>
        <taxon>Craniata</taxon>
        <taxon>Vertebrata</taxon>
        <taxon>Euteleostomi</taxon>
        <taxon>Actinopterygii</taxon>
        <taxon>Neopterygii</taxon>
        <taxon>Teleostei</taxon>
        <taxon>Neoteleostei</taxon>
        <taxon>Acanthomorphata</taxon>
        <taxon>Ovalentaria</taxon>
        <taxon>Atherinomorphae</taxon>
        <taxon>Cyprinodontiformes</taxon>
        <taxon>Goodeidae</taxon>
        <taxon>Goodea</taxon>
    </lineage>
</organism>
<evidence type="ECO:0000313" key="3">
    <source>
        <dbReference type="EMBL" id="MEQ2165797.1"/>
    </source>
</evidence>
<evidence type="ECO:0000313" key="4">
    <source>
        <dbReference type="Proteomes" id="UP001476798"/>
    </source>
</evidence>
<feature type="region of interest" description="Disordered" evidence="2">
    <location>
        <begin position="68"/>
        <end position="120"/>
    </location>
</feature>
<dbReference type="InterPro" id="IPR028237">
    <property type="entry name" value="PRR15"/>
</dbReference>
<feature type="compositionally biased region" description="Low complexity" evidence="2">
    <location>
        <begin position="96"/>
        <end position="115"/>
    </location>
</feature>
<proteinExistence type="inferred from homology"/>
<dbReference type="PANTHER" id="PTHR14581">
    <property type="match status" value="1"/>
</dbReference>
<accession>A0ABV0N344</accession>
<comment type="similarity">
    <text evidence="1">Belongs to the PRR15 family.</text>
</comment>
<dbReference type="PANTHER" id="PTHR14581:SF4">
    <property type="entry name" value="PROLINE-RICH PROTEIN 15"/>
    <property type="match status" value="1"/>
</dbReference>
<sequence length="177" mass="20577">MLPRNRKPHPQPLWTHLGCSHVMRWVQPTGSENRCFQMKFRAETCWSNQQFKMTDRAPWWSVFIPKKKSGDTRDSSYSFGPDFSPFAQQQERQKDPSSASKSTTTTITDQTIPAQGSNLLSDETFDDSKLDSVFNEQTCRRNLKVSRSGRYKEKRRPRSTLPIEEKGREASGREDKR</sequence>
<evidence type="ECO:0000256" key="1">
    <source>
        <dbReference type="ARBA" id="ARBA00010096"/>
    </source>
</evidence>
<dbReference type="Pfam" id="PF15321">
    <property type="entry name" value="ATAD4"/>
    <property type="match status" value="1"/>
</dbReference>
<name>A0ABV0N344_9TELE</name>
<comment type="caution">
    <text evidence="3">The sequence shown here is derived from an EMBL/GenBank/DDBJ whole genome shotgun (WGS) entry which is preliminary data.</text>
</comment>
<feature type="region of interest" description="Disordered" evidence="2">
    <location>
        <begin position="144"/>
        <end position="177"/>
    </location>
</feature>
<protein>
    <submittedName>
        <fullName evidence="3">Uncharacterized protein</fullName>
    </submittedName>
</protein>
<dbReference type="Proteomes" id="UP001476798">
    <property type="component" value="Unassembled WGS sequence"/>
</dbReference>
<dbReference type="EMBL" id="JAHRIO010021976">
    <property type="protein sequence ID" value="MEQ2165797.1"/>
    <property type="molecule type" value="Genomic_DNA"/>
</dbReference>
<evidence type="ECO:0000256" key="2">
    <source>
        <dbReference type="SAM" id="MobiDB-lite"/>
    </source>
</evidence>
<reference evidence="3 4" key="1">
    <citation type="submission" date="2021-06" db="EMBL/GenBank/DDBJ databases">
        <authorList>
            <person name="Palmer J.M."/>
        </authorList>
    </citation>
    <scope>NUCLEOTIDE SEQUENCE [LARGE SCALE GENOMIC DNA]</scope>
    <source>
        <strain evidence="3 4">GA_2019</strain>
        <tissue evidence="3">Muscle</tissue>
    </source>
</reference>
<feature type="compositionally biased region" description="Basic residues" evidence="2">
    <location>
        <begin position="144"/>
        <end position="158"/>
    </location>
</feature>